<protein>
    <submittedName>
        <fullName evidence="3">Alkaline phosphatase D family protein</fullName>
    </submittedName>
</protein>
<dbReference type="InterPro" id="IPR038607">
    <property type="entry name" value="PhoD-like_sf"/>
</dbReference>
<keyword evidence="1" id="KW-0732">Signal</keyword>
<feature type="chain" id="PRO_5047541725" evidence="1">
    <location>
        <begin position="19"/>
        <end position="879"/>
    </location>
</feature>
<accession>A0ABW4ZD80</accession>
<sequence length="879" mass="96695">MRYLSLITLAALQATAMAQNTFPSLQVHHSQKLEVKDGSELAKLISEDALSDAQLDAQRTDGRWLGPNWWANRLHDWSVNEGAVTCEPNRPFLGWRVAHDMTRVLGDDFEVVVDLGMKASGTGELSDECVAGFLVGAGHSQENRLSKMMVFDFKAPKKGGWPATEGAGIAIGVNGSGVLRIIDLDSGKELGSGKISGGGKQVKLKLRGKRKGDDVTLSATAESGNGQSEVSATVPASRLVGGVGLLSHPGKKEGKTASLVTRFSGYRVTGDVKRDRSLALPPVACTHYTVDKGVLKLSAQCMPQHEDTEAVLSFYKGGKWVEEARVKVHPIDQLAFFRVEKWDQTQEVPFRVRIALDGVDEPASSTGLITAEPAEGKVRLAALGCVKHANGRSNNFKENVYFPHHELQEKVIESKPDMVFFYGDQMYEHEPSFVDRKNYFEDYLYKWLYHCVAFREVIRNVPSVTVPDDHDVYQGNFWAQGGRAAPKGNWNLGGFMHPGEFVAQVHRTQTSHLPDPVQPDALEQDIPAYFCDWNWGGMSFAIVGDRLFKSGPAGKGLPESKTRRPDHYNNPDFDTKLLDLPGLDLLGEPQEAFLAKWATDWGEGAQMKAVLSQSPFGNLATHHAGQYLIADLDSNGWPQSGRNRALETMRSARAVHVAGDQHLATMVQHGIQEHNDAVFGFTAPSVANAYARAYHPTHKSNYYKTTPPTKDQYLGERLDGFQNKVTFHAVANPDTREDGLLHTESQAGLHYQVPGFGLVDFDTVARTTTFHCIPRSYEVASRFEGGQYPGWPVTVKQEQNDGRKPTGALLKIEVAEGADLPVVTVHGADKKLQWSQRIGKRSYTVSAYGEGEHQVLVNGKSYTAVPQEASAELKVIKVQ</sequence>
<name>A0ABW4ZD80_9BACT</name>
<dbReference type="PANTHER" id="PTHR43606:SF2">
    <property type="entry name" value="ALKALINE PHOSPHATASE FAMILY PROTEIN (AFU_ORTHOLOGUE AFUA_5G03860)"/>
    <property type="match status" value="1"/>
</dbReference>
<evidence type="ECO:0000313" key="4">
    <source>
        <dbReference type="Proteomes" id="UP001597389"/>
    </source>
</evidence>
<proteinExistence type="predicted"/>
<comment type="caution">
    <text evidence="3">The sequence shown here is derived from an EMBL/GenBank/DDBJ whole genome shotgun (WGS) entry which is preliminary data.</text>
</comment>
<dbReference type="InterPro" id="IPR052900">
    <property type="entry name" value="Phospholipid_Metab_Enz"/>
</dbReference>
<dbReference type="InterPro" id="IPR029052">
    <property type="entry name" value="Metallo-depent_PP-like"/>
</dbReference>
<feature type="domain" description="PhoD-like phosphatase metallophosphatase" evidence="2">
    <location>
        <begin position="408"/>
        <end position="696"/>
    </location>
</feature>
<dbReference type="InterPro" id="IPR018946">
    <property type="entry name" value="PhoD-like_MPP"/>
</dbReference>
<feature type="signal peptide" evidence="1">
    <location>
        <begin position="1"/>
        <end position="18"/>
    </location>
</feature>
<gene>
    <name evidence="3" type="ORF">ACFSW8_13105</name>
</gene>
<evidence type="ECO:0000313" key="3">
    <source>
        <dbReference type="EMBL" id="MFD2159839.1"/>
    </source>
</evidence>
<dbReference type="Gene3D" id="3.60.21.70">
    <property type="entry name" value="PhoD-like phosphatase"/>
    <property type="match status" value="1"/>
</dbReference>
<organism evidence="3 4">
    <name type="scientific">Rubritalea tangerina</name>
    <dbReference type="NCBI Taxonomy" id="430798"/>
    <lineage>
        <taxon>Bacteria</taxon>
        <taxon>Pseudomonadati</taxon>
        <taxon>Verrucomicrobiota</taxon>
        <taxon>Verrucomicrobiia</taxon>
        <taxon>Verrucomicrobiales</taxon>
        <taxon>Rubritaleaceae</taxon>
        <taxon>Rubritalea</taxon>
    </lineage>
</organism>
<dbReference type="SUPFAM" id="SSF56300">
    <property type="entry name" value="Metallo-dependent phosphatases"/>
    <property type="match status" value="1"/>
</dbReference>
<evidence type="ECO:0000259" key="2">
    <source>
        <dbReference type="Pfam" id="PF09423"/>
    </source>
</evidence>
<dbReference type="RefSeq" id="WP_377091028.1">
    <property type="nucleotide sequence ID" value="NZ_JBHSJL010000014.1"/>
</dbReference>
<reference evidence="4" key="1">
    <citation type="journal article" date="2019" name="Int. J. Syst. Evol. Microbiol.">
        <title>The Global Catalogue of Microorganisms (GCM) 10K type strain sequencing project: providing services to taxonomists for standard genome sequencing and annotation.</title>
        <authorList>
            <consortium name="The Broad Institute Genomics Platform"/>
            <consortium name="The Broad Institute Genome Sequencing Center for Infectious Disease"/>
            <person name="Wu L."/>
            <person name="Ma J."/>
        </authorList>
    </citation>
    <scope>NUCLEOTIDE SEQUENCE [LARGE SCALE GENOMIC DNA]</scope>
    <source>
        <strain evidence="4">CCUG 57942</strain>
    </source>
</reference>
<keyword evidence="4" id="KW-1185">Reference proteome</keyword>
<dbReference type="Pfam" id="PF09423">
    <property type="entry name" value="PhoD"/>
    <property type="match status" value="1"/>
</dbReference>
<dbReference type="Proteomes" id="UP001597389">
    <property type="component" value="Unassembled WGS sequence"/>
</dbReference>
<dbReference type="EMBL" id="JBHUJB010000054">
    <property type="protein sequence ID" value="MFD2159839.1"/>
    <property type="molecule type" value="Genomic_DNA"/>
</dbReference>
<dbReference type="PANTHER" id="PTHR43606">
    <property type="entry name" value="PHOSPHATASE, PUTATIVE (AFU_ORTHOLOGUE AFUA_6G08710)-RELATED"/>
    <property type="match status" value="1"/>
</dbReference>
<evidence type="ECO:0000256" key="1">
    <source>
        <dbReference type="SAM" id="SignalP"/>
    </source>
</evidence>